<evidence type="ECO:0000313" key="1">
    <source>
        <dbReference type="EMBL" id="KZV39526.1"/>
    </source>
</evidence>
<proteinExistence type="predicted"/>
<reference evidence="1 2" key="1">
    <citation type="journal article" date="2015" name="Proc. Natl. Acad. Sci. U.S.A.">
        <title>The resurrection genome of Boea hygrometrica: A blueprint for survival of dehydration.</title>
        <authorList>
            <person name="Xiao L."/>
            <person name="Yang G."/>
            <person name="Zhang L."/>
            <person name="Yang X."/>
            <person name="Zhao S."/>
            <person name="Ji Z."/>
            <person name="Zhou Q."/>
            <person name="Hu M."/>
            <person name="Wang Y."/>
            <person name="Chen M."/>
            <person name="Xu Y."/>
            <person name="Jin H."/>
            <person name="Xiao X."/>
            <person name="Hu G."/>
            <person name="Bao F."/>
            <person name="Hu Y."/>
            <person name="Wan P."/>
            <person name="Li L."/>
            <person name="Deng X."/>
            <person name="Kuang T."/>
            <person name="Xiang C."/>
            <person name="Zhu J.K."/>
            <person name="Oliver M.J."/>
            <person name="He Y."/>
        </authorList>
    </citation>
    <scope>NUCLEOTIDE SEQUENCE [LARGE SCALE GENOMIC DNA]</scope>
    <source>
        <strain evidence="2">cv. XS01</strain>
    </source>
</reference>
<accession>A0A2Z7BZ28</accession>
<sequence>MASAFITNALQVKFDSILGIQDNAALEATGLRGFLGCPSVLYEQELEQFFDIAFVQDGDVTCAVSGKYVAISETRFAGVFNLPTDGLTDLLEVPNDLVLQARTLFSKTSVPVQFSCKKRLMKYEFRLLNDILAKSITVKAGQLEQNSFEGLKEMADRTTKRAKGLAAQICVLLKGDPAVTLGEAKTFPPLKILSAKTVNTYIAMNKTIDDRGESDEPEVAKVAIVKKKSVSKKKSASIADKDADDIHVKVVAEKAVSKKRPVAISEATVVKNKRTTFEKAVFKEKDLALISVAQDVEPISVVPAERPHAQKRKEPKRKLRMIAGSDDEIVQEKSDVETVVVKQKEMTSVDDVDTIIKEVIAATAQLETDVVEPDFSEGVTDGDCFKANIPKIVLADKGKAPLDEPDTIKGHPAREMFHLICGDIDILVQLREREQVLTWRETDSVQIALQRRLYILAKYSEMLLWKFLESHRANFSFGQPWSDMALQIIDLLSTAHNTAVKELLTQKQAIQLEWTRPCCSMLFEGAFDRGFYIPRNHKTIFSTCWIRNHLKSLGGDGVKRSTLAIIEFATISFNRRYSTFISFFLLEDLKGTQERARKRI</sequence>
<keyword evidence="2" id="KW-1185">Reference proteome</keyword>
<dbReference type="EMBL" id="KV000924">
    <property type="protein sequence ID" value="KZV39526.1"/>
    <property type="molecule type" value="Genomic_DNA"/>
</dbReference>
<evidence type="ECO:0000313" key="2">
    <source>
        <dbReference type="Proteomes" id="UP000250235"/>
    </source>
</evidence>
<name>A0A2Z7BZ28_9LAMI</name>
<dbReference type="AlphaFoldDB" id="A0A2Z7BZ28"/>
<gene>
    <name evidence="1" type="ORF">F511_35775</name>
</gene>
<protein>
    <recommendedName>
        <fullName evidence="3">Splicing factor 3B subunit 1-like</fullName>
    </recommendedName>
</protein>
<evidence type="ECO:0008006" key="3">
    <source>
        <dbReference type="Google" id="ProtNLM"/>
    </source>
</evidence>
<dbReference type="Proteomes" id="UP000250235">
    <property type="component" value="Unassembled WGS sequence"/>
</dbReference>
<organism evidence="1 2">
    <name type="scientific">Dorcoceras hygrometricum</name>
    <dbReference type="NCBI Taxonomy" id="472368"/>
    <lineage>
        <taxon>Eukaryota</taxon>
        <taxon>Viridiplantae</taxon>
        <taxon>Streptophyta</taxon>
        <taxon>Embryophyta</taxon>
        <taxon>Tracheophyta</taxon>
        <taxon>Spermatophyta</taxon>
        <taxon>Magnoliopsida</taxon>
        <taxon>eudicotyledons</taxon>
        <taxon>Gunneridae</taxon>
        <taxon>Pentapetalae</taxon>
        <taxon>asterids</taxon>
        <taxon>lamiids</taxon>
        <taxon>Lamiales</taxon>
        <taxon>Gesneriaceae</taxon>
        <taxon>Didymocarpoideae</taxon>
        <taxon>Trichosporeae</taxon>
        <taxon>Loxocarpinae</taxon>
        <taxon>Dorcoceras</taxon>
    </lineage>
</organism>